<protein>
    <submittedName>
        <fullName evidence="1">Uncharacterized protein</fullName>
    </submittedName>
</protein>
<comment type="caution">
    <text evidence="1">The sequence shown here is derived from an EMBL/GenBank/DDBJ whole genome shotgun (WGS) entry which is preliminary data.</text>
</comment>
<gene>
    <name evidence="1" type="ORF">P7680_19265</name>
</gene>
<keyword evidence="2" id="KW-1185">Reference proteome</keyword>
<accession>A0ABT6GHP8</accession>
<organism evidence="1 2">
    <name type="scientific">Thalassospira aquimaris</name>
    <dbReference type="NCBI Taxonomy" id="3037796"/>
    <lineage>
        <taxon>Bacteria</taxon>
        <taxon>Pseudomonadati</taxon>
        <taxon>Pseudomonadota</taxon>
        <taxon>Alphaproteobacteria</taxon>
        <taxon>Rhodospirillales</taxon>
        <taxon>Thalassospiraceae</taxon>
        <taxon>Thalassospira</taxon>
    </lineage>
</organism>
<sequence length="112" mass="12444">MSQTFEKLYLVAPLESDLITALSTSHALEGGGTISQNRFHDGENWITLEPEWCIQPIGPIREADPETGEVTLVDGRFHMNIKCTPELATWITAKLPEGMVVDPVTPLHTWSD</sequence>
<dbReference type="Proteomes" id="UP001529180">
    <property type="component" value="Unassembled WGS sequence"/>
</dbReference>
<dbReference type="RefSeq" id="WP_278006956.1">
    <property type="nucleotide sequence ID" value="NZ_JARSBO010000010.1"/>
</dbReference>
<dbReference type="EMBL" id="JARSBO010000010">
    <property type="protein sequence ID" value="MDG4721154.1"/>
    <property type="molecule type" value="Genomic_DNA"/>
</dbReference>
<evidence type="ECO:0000313" key="2">
    <source>
        <dbReference type="Proteomes" id="UP001529180"/>
    </source>
</evidence>
<name>A0ABT6GHP8_9PROT</name>
<evidence type="ECO:0000313" key="1">
    <source>
        <dbReference type="EMBL" id="MDG4721154.1"/>
    </source>
</evidence>
<reference evidence="1 2" key="1">
    <citation type="submission" date="2023-03" db="EMBL/GenBank/DDBJ databases">
        <title>Strain FZY0004 represents a novel species in the genus Thalassospira isolated from seawater.</title>
        <authorList>
            <person name="Fu Z.-Y."/>
        </authorList>
    </citation>
    <scope>NUCLEOTIDE SEQUENCE [LARGE SCALE GENOMIC DNA]</scope>
    <source>
        <strain evidence="1 2">FZY0004</strain>
    </source>
</reference>
<proteinExistence type="predicted"/>